<protein>
    <submittedName>
        <fullName evidence="1">Putative golgin subfamily A member 6C</fullName>
    </submittedName>
</protein>
<sequence length="246" mass="26922">MNSRGSAGTHVSVAHMGALDLEHHLKTTKHQMGVRGVENSGSLSGYFIQPGSRIQSNVTAGEGTLPFHAVKHHFSYLSMDCTPGLMKQIYSDSEIARKMTCARTKTEAIVIAPHGVEMVMEAMRSISHCGVSTDASNHGSVKMFPLLIQYFDWKSGGLQTKVIDLQSLADETAAMIASYITGILEDKDILQKCVAFSGDNCNTNFGGLRRGDGNVFAYRKCRIKSVKVNFRRLITVYSNTNCNIPI</sequence>
<evidence type="ECO:0000313" key="2">
    <source>
        <dbReference type="Proteomes" id="UP000230750"/>
    </source>
</evidence>
<comment type="caution">
    <text evidence="1">The sequence shown here is derived from an EMBL/GenBank/DDBJ whole genome shotgun (WGS) entry which is preliminary data.</text>
</comment>
<organism evidence="1 2">
    <name type="scientific">Stichopus japonicus</name>
    <name type="common">Sea cucumber</name>
    <dbReference type="NCBI Taxonomy" id="307972"/>
    <lineage>
        <taxon>Eukaryota</taxon>
        <taxon>Metazoa</taxon>
        <taxon>Echinodermata</taxon>
        <taxon>Eleutherozoa</taxon>
        <taxon>Echinozoa</taxon>
        <taxon>Holothuroidea</taxon>
        <taxon>Aspidochirotacea</taxon>
        <taxon>Aspidochirotida</taxon>
        <taxon>Stichopodidae</taxon>
        <taxon>Apostichopus</taxon>
    </lineage>
</organism>
<dbReference type="OrthoDB" id="10033706at2759"/>
<dbReference type="AlphaFoldDB" id="A0A2G8JS99"/>
<keyword evidence="2" id="KW-1185">Reference proteome</keyword>
<gene>
    <name evidence="1" type="ORF">BSL78_24562</name>
</gene>
<evidence type="ECO:0000313" key="1">
    <source>
        <dbReference type="EMBL" id="PIK38599.1"/>
    </source>
</evidence>
<dbReference type="PANTHER" id="PTHR37162:SF1">
    <property type="entry name" value="BED-TYPE DOMAIN-CONTAINING PROTEIN"/>
    <property type="match status" value="1"/>
</dbReference>
<reference evidence="1 2" key="1">
    <citation type="journal article" date="2017" name="PLoS Biol.">
        <title>The sea cucumber genome provides insights into morphological evolution and visceral regeneration.</title>
        <authorList>
            <person name="Zhang X."/>
            <person name="Sun L."/>
            <person name="Yuan J."/>
            <person name="Sun Y."/>
            <person name="Gao Y."/>
            <person name="Zhang L."/>
            <person name="Li S."/>
            <person name="Dai H."/>
            <person name="Hamel J.F."/>
            <person name="Liu C."/>
            <person name="Yu Y."/>
            <person name="Liu S."/>
            <person name="Lin W."/>
            <person name="Guo K."/>
            <person name="Jin S."/>
            <person name="Xu P."/>
            <person name="Storey K.B."/>
            <person name="Huan P."/>
            <person name="Zhang T."/>
            <person name="Zhou Y."/>
            <person name="Zhang J."/>
            <person name="Lin C."/>
            <person name="Li X."/>
            <person name="Xing L."/>
            <person name="Huo D."/>
            <person name="Sun M."/>
            <person name="Wang L."/>
            <person name="Mercier A."/>
            <person name="Li F."/>
            <person name="Yang H."/>
            <person name="Xiang J."/>
        </authorList>
    </citation>
    <scope>NUCLEOTIDE SEQUENCE [LARGE SCALE GENOMIC DNA]</scope>
    <source>
        <strain evidence="1">Shaxun</strain>
        <tissue evidence="1">Muscle</tissue>
    </source>
</reference>
<dbReference type="PANTHER" id="PTHR37162">
    <property type="entry name" value="HAT FAMILY DIMERISATION DOMAINCONTAINING PROTEIN-RELATED"/>
    <property type="match status" value="1"/>
</dbReference>
<dbReference type="EMBL" id="MRZV01001339">
    <property type="protein sequence ID" value="PIK38599.1"/>
    <property type="molecule type" value="Genomic_DNA"/>
</dbReference>
<name>A0A2G8JS99_STIJA</name>
<dbReference type="Proteomes" id="UP000230750">
    <property type="component" value="Unassembled WGS sequence"/>
</dbReference>
<proteinExistence type="predicted"/>
<accession>A0A2G8JS99</accession>